<dbReference type="SUPFAM" id="SSF55620">
    <property type="entry name" value="Tetrahydrobiopterin biosynthesis enzymes-like"/>
    <property type="match status" value="1"/>
</dbReference>
<dbReference type="Pfam" id="PF01227">
    <property type="entry name" value="GTP_cyclohydroI"/>
    <property type="match status" value="1"/>
</dbReference>
<dbReference type="GO" id="GO:0008270">
    <property type="term" value="F:zinc ion binding"/>
    <property type="evidence" value="ECO:0007669"/>
    <property type="project" value="UniProtKB-UniRule"/>
</dbReference>
<keyword evidence="8" id="KW-0862">Zinc</keyword>
<dbReference type="GO" id="GO:0005737">
    <property type="term" value="C:cytoplasm"/>
    <property type="evidence" value="ECO:0007669"/>
    <property type="project" value="TreeGrafter"/>
</dbReference>
<dbReference type="UniPathway" id="UPA00848">
    <property type="reaction ID" value="UER00151"/>
</dbReference>
<evidence type="ECO:0000256" key="4">
    <source>
        <dbReference type="ARBA" id="ARBA00011857"/>
    </source>
</evidence>
<comment type="pathway">
    <text evidence="2 8">Cofactor biosynthesis; 7,8-dihydroneopterin triphosphate biosynthesis; 7,8-dihydroneopterin triphosphate from GTP: step 1/1.</text>
</comment>
<sequence>MATKTDTRPGRKLYAGIEIGKGPQITRPSREEAERAVRTLIAYAGDDPEREGLRDTPKRVVGAYDEFFAGYKDDPIEVLSRTFDDVGGYDDIVMLRDIELNSHCEHHMVPFIGKAHIAYFPTDRVVGLSKLARVVEVFGRRLQTQETMTAQIAETIDRVLKPKGVAVMIEAVHQCMSMRGVRKPGVATITTQFTGVFKEDPAQQARFMQLAVDRGR</sequence>
<dbReference type="HAMAP" id="MF_00223">
    <property type="entry name" value="FolE"/>
    <property type="match status" value="1"/>
</dbReference>
<comment type="subunit">
    <text evidence="4">Toroid-shaped homodecamer, composed of two pentamers of five dimers.</text>
</comment>
<dbReference type="InterPro" id="IPR001474">
    <property type="entry name" value="GTP_CycHdrlase_I"/>
</dbReference>
<dbReference type="InterPro" id="IPR018234">
    <property type="entry name" value="GTP_CycHdrlase_I_CS"/>
</dbReference>
<keyword evidence="8" id="KW-0479">Metal-binding</keyword>
<dbReference type="GO" id="GO:0046654">
    <property type="term" value="P:tetrahydrofolate biosynthetic process"/>
    <property type="evidence" value="ECO:0007669"/>
    <property type="project" value="UniProtKB-UniRule"/>
</dbReference>
<dbReference type="NCBIfam" id="NF006826">
    <property type="entry name" value="PRK09347.1-3"/>
    <property type="match status" value="1"/>
</dbReference>
<feature type="binding site" evidence="8">
    <location>
        <position position="107"/>
    </location>
    <ligand>
        <name>Zn(2+)</name>
        <dbReference type="ChEBI" id="CHEBI:29105"/>
    </ligand>
</feature>
<dbReference type="PANTHER" id="PTHR11109">
    <property type="entry name" value="GTP CYCLOHYDROLASE I"/>
    <property type="match status" value="1"/>
</dbReference>
<protein>
    <recommendedName>
        <fullName evidence="8">GTP cyclohydrolase 1</fullName>
        <ecNumber evidence="8">3.5.4.16</ecNumber>
    </recommendedName>
    <alternativeName>
        <fullName evidence="8">GTP cyclohydrolase I</fullName>
        <shortName evidence="8">GTP-CH-I</shortName>
    </alternativeName>
</protein>
<comment type="subunit">
    <text evidence="8">Homopolymer.</text>
</comment>
<proteinExistence type="inferred from homology"/>
<reference evidence="10 11" key="1">
    <citation type="submission" date="2014-09" db="EMBL/GenBank/DDBJ databases">
        <title>Genome sequencing of Methyloceanibacter caenitepidi Gela4.</title>
        <authorList>
            <person name="Takeuchi M."/>
            <person name="Susumu S."/>
            <person name="Kamagata Y."/>
            <person name="Oshima K."/>
            <person name="Hattori M."/>
            <person name="Iwasaki W."/>
        </authorList>
    </citation>
    <scope>NUCLEOTIDE SEQUENCE [LARGE SCALE GENOMIC DNA]</scope>
    <source>
        <strain evidence="10 11">Gela4</strain>
    </source>
</reference>
<dbReference type="InterPro" id="IPR043134">
    <property type="entry name" value="GTP-CH-I_N"/>
</dbReference>
<dbReference type="EC" id="3.5.4.16" evidence="8"/>
<comment type="similarity">
    <text evidence="3 8">Belongs to the GTP cyclohydrolase I family.</text>
</comment>
<dbReference type="EMBL" id="AP014648">
    <property type="protein sequence ID" value="BAQ17814.1"/>
    <property type="molecule type" value="Genomic_DNA"/>
</dbReference>
<evidence type="ECO:0000256" key="7">
    <source>
        <dbReference type="ARBA" id="ARBA00023134"/>
    </source>
</evidence>
<evidence type="ECO:0000256" key="8">
    <source>
        <dbReference type="HAMAP-Rule" id="MF_00223"/>
    </source>
</evidence>
<keyword evidence="8" id="KW-0547">Nucleotide-binding</keyword>
<keyword evidence="7 8" id="KW-0342">GTP-binding</keyword>
<name>A0A0A8K753_9HYPH</name>
<dbReference type="Gene3D" id="1.10.286.10">
    <property type="match status" value="1"/>
</dbReference>
<dbReference type="NCBIfam" id="TIGR00063">
    <property type="entry name" value="folE"/>
    <property type="match status" value="1"/>
</dbReference>
<gene>
    <name evidence="8" type="primary">folE</name>
    <name evidence="10" type="ORF">GL4_2377</name>
</gene>
<dbReference type="GO" id="GO:0006730">
    <property type="term" value="P:one-carbon metabolic process"/>
    <property type="evidence" value="ECO:0007669"/>
    <property type="project" value="UniProtKB-UniRule"/>
</dbReference>
<feature type="binding site" evidence="8">
    <location>
        <position position="104"/>
    </location>
    <ligand>
        <name>Zn(2+)</name>
        <dbReference type="ChEBI" id="CHEBI:29105"/>
    </ligand>
</feature>
<evidence type="ECO:0000256" key="5">
    <source>
        <dbReference type="ARBA" id="ARBA00022563"/>
    </source>
</evidence>
<dbReference type="RefSeq" id="WP_045367685.1">
    <property type="nucleotide sequence ID" value="NZ_AP014648.1"/>
</dbReference>
<evidence type="ECO:0000313" key="11">
    <source>
        <dbReference type="Proteomes" id="UP000031643"/>
    </source>
</evidence>
<dbReference type="GO" id="GO:0006729">
    <property type="term" value="P:tetrahydrobiopterin biosynthetic process"/>
    <property type="evidence" value="ECO:0007669"/>
    <property type="project" value="TreeGrafter"/>
</dbReference>
<keyword evidence="11" id="KW-1185">Reference proteome</keyword>
<organism evidence="10 11">
    <name type="scientific">Methyloceanibacter caenitepidi</name>
    <dbReference type="NCBI Taxonomy" id="1384459"/>
    <lineage>
        <taxon>Bacteria</taxon>
        <taxon>Pseudomonadati</taxon>
        <taxon>Pseudomonadota</taxon>
        <taxon>Alphaproteobacteria</taxon>
        <taxon>Hyphomicrobiales</taxon>
        <taxon>Hyphomicrobiaceae</taxon>
        <taxon>Methyloceanibacter</taxon>
    </lineage>
</organism>
<dbReference type="PANTHER" id="PTHR11109:SF7">
    <property type="entry name" value="GTP CYCLOHYDROLASE 1"/>
    <property type="match status" value="1"/>
</dbReference>
<evidence type="ECO:0000313" key="10">
    <source>
        <dbReference type="EMBL" id="BAQ17814.1"/>
    </source>
</evidence>
<dbReference type="InterPro" id="IPR043133">
    <property type="entry name" value="GTP-CH-I_C/QueF"/>
</dbReference>
<dbReference type="FunFam" id="3.30.1130.10:FF:000001">
    <property type="entry name" value="GTP cyclohydrolase 1"/>
    <property type="match status" value="1"/>
</dbReference>
<dbReference type="PROSITE" id="PS00859">
    <property type="entry name" value="GTP_CYCLOHYDROL_1_1"/>
    <property type="match status" value="1"/>
</dbReference>
<accession>A0A0A8K753</accession>
<dbReference type="NCBIfam" id="NF006825">
    <property type="entry name" value="PRK09347.1-2"/>
    <property type="match status" value="1"/>
</dbReference>
<dbReference type="Gene3D" id="3.30.1130.10">
    <property type="match status" value="1"/>
</dbReference>
<evidence type="ECO:0000256" key="2">
    <source>
        <dbReference type="ARBA" id="ARBA00005080"/>
    </source>
</evidence>
<dbReference type="Proteomes" id="UP000031643">
    <property type="component" value="Chromosome"/>
</dbReference>
<dbReference type="GO" id="GO:0005525">
    <property type="term" value="F:GTP binding"/>
    <property type="evidence" value="ECO:0007669"/>
    <property type="project" value="UniProtKB-KW"/>
</dbReference>
<dbReference type="HOGENOM" id="CLU_049768_3_1_5"/>
<dbReference type="InterPro" id="IPR020602">
    <property type="entry name" value="GTP_CycHdrlase_I_dom"/>
</dbReference>
<comment type="catalytic activity">
    <reaction evidence="1 8">
        <text>GTP + H2O = 7,8-dihydroneopterin 3'-triphosphate + formate + H(+)</text>
        <dbReference type="Rhea" id="RHEA:17473"/>
        <dbReference type="ChEBI" id="CHEBI:15377"/>
        <dbReference type="ChEBI" id="CHEBI:15378"/>
        <dbReference type="ChEBI" id="CHEBI:15740"/>
        <dbReference type="ChEBI" id="CHEBI:37565"/>
        <dbReference type="ChEBI" id="CHEBI:58462"/>
        <dbReference type="EC" id="3.5.4.16"/>
    </reaction>
</comment>
<dbReference type="OrthoDB" id="9801207at2"/>
<feature type="domain" description="GTP cyclohydrolase I" evidence="9">
    <location>
        <begin position="34"/>
        <end position="210"/>
    </location>
</feature>
<evidence type="ECO:0000259" key="9">
    <source>
        <dbReference type="Pfam" id="PF01227"/>
    </source>
</evidence>
<evidence type="ECO:0000256" key="6">
    <source>
        <dbReference type="ARBA" id="ARBA00022801"/>
    </source>
</evidence>
<evidence type="ECO:0000256" key="1">
    <source>
        <dbReference type="ARBA" id="ARBA00001052"/>
    </source>
</evidence>
<dbReference type="GO" id="GO:0003934">
    <property type="term" value="F:GTP cyclohydrolase I activity"/>
    <property type="evidence" value="ECO:0007669"/>
    <property type="project" value="UniProtKB-UniRule"/>
</dbReference>
<dbReference type="FunFam" id="1.10.286.10:FF:000001">
    <property type="entry name" value="GTP cyclohydrolase 1"/>
    <property type="match status" value="1"/>
</dbReference>
<keyword evidence="5 8" id="KW-0554">One-carbon metabolism</keyword>
<dbReference type="KEGG" id="mcg:GL4_2377"/>
<dbReference type="AlphaFoldDB" id="A0A0A8K753"/>
<keyword evidence="6 8" id="KW-0378">Hydrolase</keyword>
<dbReference type="STRING" id="1384459.GL4_2377"/>
<evidence type="ECO:0000256" key="3">
    <source>
        <dbReference type="ARBA" id="ARBA00008085"/>
    </source>
</evidence>
<feature type="binding site" evidence="8">
    <location>
        <position position="175"/>
    </location>
    <ligand>
        <name>Zn(2+)</name>
        <dbReference type="ChEBI" id="CHEBI:29105"/>
    </ligand>
</feature>